<comment type="caution">
    <text evidence="2">The sequence shown here is derived from an EMBL/GenBank/DDBJ whole genome shotgun (WGS) entry which is preliminary data.</text>
</comment>
<organism evidence="2 3">
    <name type="scientific">Hibiscus trionum</name>
    <name type="common">Flower of an hour</name>
    <dbReference type="NCBI Taxonomy" id="183268"/>
    <lineage>
        <taxon>Eukaryota</taxon>
        <taxon>Viridiplantae</taxon>
        <taxon>Streptophyta</taxon>
        <taxon>Embryophyta</taxon>
        <taxon>Tracheophyta</taxon>
        <taxon>Spermatophyta</taxon>
        <taxon>Magnoliopsida</taxon>
        <taxon>eudicotyledons</taxon>
        <taxon>Gunneridae</taxon>
        <taxon>Pentapetalae</taxon>
        <taxon>rosids</taxon>
        <taxon>malvids</taxon>
        <taxon>Malvales</taxon>
        <taxon>Malvaceae</taxon>
        <taxon>Malvoideae</taxon>
        <taxon>Hibiscus</taxon>
    </lineage>
</organism>
<dbReference type="Proteomes" id="UP001165190">
    <property type="component" value="Unassembled WGS sequence"/>
</dbReference>
<protein>
    <recommendedName>
        <fullName evidence="4">Glycoside hydrolase family 3 N-terminal domain-containing protein</fullName>
    </recommendedName>
</protein>
<dbReference type="SUPFAM" id="SSF51445">
    <property type="entry name" value="(Trans)glycosidases"/>
    <property type="match status" value="1"/>
</dbReference>
<evidence type="ECO:0000313" key="2">
    <source>
        <dbReference type="EMBL" id="GMJ03760.1"/>
    </source>
</evidence>
<dbReference type="InterPro" id="IPR017853">
    <property type="entry name" value="GH"/>
</dbReference>
<proteinExistence type="predicted"/>
<dbReference type="PANTHER" id="PTHR30620">
    <property type="entry name" value="PERIPLASMIC BETA-GLUCOSIDASE-RELATED"/>
    <property type="match status" value="1"/>
</dbReference>
<dbReference type="AlphaFoldDB" id="A0A9W7MLA2"/>
<dbReference type="GO" id="GO:0008422">
    <property type="term" value="F:beta-glucosidase activity"/>
    <property type="evidence" value="ECO:0007669"/>
    <property type="project" value="TreeGrafter"/>
</dbReference>
<keyword evidence="1" id="KW-0378">Hydrolase</keyword>
<dbReference type="InterPro" id="IPR051915">
    <property type="entry name" value="Cellulose_Degrad_GH3"/>
</dbReference>
<name>A0A9W7MLA2_HIBTR</name>
<gene>
    <name evidence="2" type="ORF">HRI_004045200</name>
</gene>
<keyword evidence="3" id="KW-1185">Reference proteome</keyword>
<accession>A0A9W7MLA2</accession>
<sequence>MIKNSSYLFEFWTCWGESYREDPLIVQAMTKMVLGLQGDIPANCPKGIRFAAGNKKKVAACAKHYVGDGETTGGINENNTVIS</sequence>
<dbReference type="InterPro" id="IPR036962">
    <property type="entry name" value="Glyco_hydro_3_N_sf"/>
</dbReference>
<dbReference type="Gene3D" id="3.20.20.300">
    <property type="entry name" value="Glycoside hydrolase, family 3, N-terminal domain"/>
    <property type="match status" value="1"/>
</dbReference>
<evidence type="ECO:0000313" key="3">
    <source>
        <dbReference type="Proteomes" id="UP001165190"/>
    </source>
</evidence>
<evidence type="ECO:0008006" key="4">
    <source>
        <dbReference type="Google" id="ProtNLM"/>
    </source>
</evidence>
<dbReference type="PANTHER" id="PTHR30620:SF91">
    <property type="entry name" value="BETA-GLUCOSIDASE"/>
    <property type="match status" value="1"/>
</dbReference>
<reference evidence="2" key="1">
    <citation type="submission" date="2023-05" db="EMBL/GenBank/DDBJ databases">
        <title>Genome and transcriptome analyses reveal genes involved in the formation of fine ridges on petal epidermal cells in Hibiscus trionum.</title>
        <authorList>
            <person name="Koshimizu S."/>
            <person name="Masuda S."/>
            <person name="Ishii T."/>
            <person name="Shirasu K."/>
            <person name="Hoshino A."/>
            <person name="Arita M."/>
        </authorList>
    </citation>
    <scope>NUCLEOTIDE SEQUENCE</scope>
    <source>
        <strain evidence="2">Hamamatsu line</strain>
    </source>
</reference>
<dbReference type="OrthoDB" id="416222at2759"/>
<dbReference type="GO" id="GO:0009251">
    <property type="term" value="P:glucan catabolic process"/>
    <property type="evidence" value="ECO:0007669"/>
    <property type="project" value="TreeGrafter"/>
</dbReference>
<evidence type="ECO:0000256" key="1">
    <source>
        <dbReference type="ARBA" id="ARBA00022801"/>
    </source>
</evidence>
<dbReference type="EMBL" id="BSYR01000037">
    <property type="protein sequence ID" value="GMJ03760.1"/>
    <property type="molecule type" value="Genomic_DNA"/>
</dbReference>